<feature type="domain" description="Bacterial sugar transferase" evidence="2">
    <location>
        <begin position="2"/>
        <end position="194"/>
    </location>
</feature>
<dbReference type="InterPro" id="IPR003362">
    <property type="entry name" value="Bact_transf"/>
</dbReference>
<evidence type="ECO:0000256" key="1">
    <source>
        <dbReference type="ARBA" id="ARBA00006464"/>
    </source>
</evidence>
<evidence type="ECO:0000313" key="4">
    <source>
        <dbReference type="Proteomes" id="UP001597145"/>
    </source>
</evidence>
<name>A0ABW4FU66_9PSEU</name>
<comment type="caution">
    <text evidence="3">The sequence shown here is derived from an EMBL/GenBank/DDBJ whole genome shotgun (WGS) entry which is preliminary data.</text>
</comment>
<protein>
    <submittedName>
        <fullName evidence="3">Sugar transferase</fullName>
        <ecNumber evidence="3">2.7.8.-</ecNumber>
    </submittedName>
</protein>
<dbReference type="Proteomes" id="UP001597145">
    <property type="component" value="Unassembled WGS sequence"/>
</dbReference>
<evidence type="ECO:0000313" key="3">
    <source>
        <dbReference type="EMBL" id="MFD1534108.1"/>
    </source>
</evidence>
<dbReference type="Pfam" id="PF02397">
    <property type="entry name" value="Bac_transf"/>
    <property type="match status" value="1"/>
</dbReference>
<reference evidence="4" key="1">
    <citation type="journal article" date="2019" name="Int. J. Syst. Evol. Microbiol.">
        <title>The Global Catalogue of Microorganisms (GCM) 10K type strain sequencing project: providing services to taxonomists for standard genome sequencing and annotation.</title>
        <authorList>
            <consortium name="The Broad Institute Genomics Platform"/>
            <consortium name="The Broad Institute Genome Sequencing Center for Infectious Disease"/>
            <person name="Wu L."/>
            <person name="Ma J."/>
        </authorList>
    </citation>
    <scope>NUCLEOTIDE SEQUENCE [LARGE SCALE GENOMIC DNA]</scope>
    <source>
        <strain evidence="4">JCM 12165</strain>
    </source>
</reference>
<proteinExistence type="inferred from homology"/>
<gene>
    <name evidence="3" type="ORF">ACFSCY_32290</name>
</gene>
<dbReference type="GO" id="GO:0016740">
    <property type="term" value="F:transferase activity"/>
    <property type="evidence" value="ECO:0007669"/>
    <property type="project" value="UniProtKB-KW"/>
</dbReference>
<sequence>MKRLIDLALCVLSLPVTVPIGVVVAALVKATSRGPVLYRARRVGRYGRPIEVLKFRTMRVDCTGPSVTRSGDHRITPAGRFLRATKMDELPQIVNVLRGDMSIVGPRPEDPKYVASYTPEQRQVLSVRPGITSLAFLRFGHEQEWIERARPPDAESFYITEILPEKLAIELRYVREWSVRGDLQILARTLTVLLS</sequence>
<keyword evidence="3" id="KW-0808">Transferase</keyword>
<keyword evidence="4" id="KW-1185">Reference proteome</keyword>
<dbReference type="RefSeq" id="WP_343974129.1">
    <property type="nucleotide sequence ID" value="NZ_BAAAJG010000005.1"/>
</dbReference>
<comment type="similarity">
    <text evidence="1">Belongs to the bacterial sugar transferase family.</text>
</comment>
<dbReference type="PANTHER" id="PTHR30576:SF0">
    <property type="entry name" value="UNDECAPRENYL-PHOSPHATE N-ACETYLGALACTOSAMINYL 1-PHOSPHATE TRANSFERASE-RELATED"/>
    <property type="match status" value="1"/>
</dbReference>
<accession>A0ABW4FU66</accession>
<dbReference type="PANTHER" id="PTHR30576">
    <property type="entry name" value="COLANIC BIOSYNTHESIS UDP-GLUCOSE LIPID CARRIER TRANSFERASE"/>
    <property type="match status" value="1"/>
</dbReference>
<dbReference type="EC" id="2.7.8.-" evidence="3"/>
<organism evidence="3 4">
    <name type="scientific">Pseudonocardia aurantiaca</name>
    <dbReference type="NCBI Taxonomy" id="75290"/>
    <lineage>
        <taxon>Bacteria</taxon>
        <taxon>Bacillati</taxon>
        <taxon>Actinomycetota</taxon>
        <taxon>Actinomycetes</taxon>
        <taxon>Pseudonocardiales</taxon>
        <taxon>Pseudonocardiaceae</taxon>
        <taxon>Pseudonocardia</taxon>
    </lineage>
</organism>
<dbReference type="EMBL" id="JBHUCP010000028">
    <property type="protein sequence ID" value="MFD1534108.1"/>
    <property type="molecule type" value="Genomic_DNA"/>
</dbReference>
<evidence type="ECO:0000259" key="2">
    <source>
        <dbReference type="Pfam" id="PF02397"/>
    </source>
</evidence>